<reference evidence="8" key="1">
    <citation type="submission" date="2025-08" db="UniProtKB">
        <authorList>
            <consortium name="RefSeq"/>
        </authorList>
    </citation>
    <scope>IDENTIFICATION</scope>
    <source>
        <tissue evidence="8">Whole Larva</tissue>
    </source>
</reference>
<dbReference type="PROSITE" id="PS50950">
    <property type="entry name" value="ZF_THAP"/>
    <property type="match status" value="1"/>
</dbReference>
<evidence type="ECO:0000259" key="6">
    <source>
        <dbReference type="PROSITE" id="PS50950"/>
    </source>
</evidence>
<keyword evidence="1" id="KW-0479">Metal-binding</keyword>
<keyword evidence="2 5" id="KW-0863">Zinc-finger</keyword>
<sequence length="499" mass="58605">MIYFCAISGCTNNSNTGVTLRNFPSITSPEFKEWIKATKNKSLENLTPEYIKRSKRVCNIHFSKSYQQKSAFRVQEMQIPTENLPSDGQDVVRKRKFPDEQSKPEEFSNKIEGTKQLENINIEQKKGDVQKDEVVHGLKQFLNFKNNIKTENNYKTQKVEVPHPKTYLGKLCPKKVKLEVNRMVVKIPENAWKSNACVNITNFENKTKSIKAVDSQKKRLNEMENVSVTFKPENRREFNEIKIINGQYDFELGQTQVIDNNSVKPKSYVNDGLILFKVPKKKKAPEVSTTMVVDETIVTNQKDLNCRVNETNSDEVNKMNEYVMKKILVNKMNMQHNKNELDKLYCKPFEQRQTLNQVRLMNIEKEKLKLKKQRQLQRQVYYLKKRVDQYKEQLKEFQQFQKLDGFVQRFFKTQLNNAGHKNKGQTYTLEDKMFAYSIYSRSRICYKYLAGIFCLPSTPTIDRFYREVQNNAQLNAINDLKRNDYLSQNCNTEVATVLL</sequence>
<gene>
    <name evidence="8" type="primary">LOC108564010</name>
</gene>
<evidence type="ECO:0000256" key="1">
    <source>
        <dbReference type="ARBA" id="ARBA00022723"/>
    </source>
</evidence>
<keyword evidence="7" id="KW-1185">Reference proteome</keyword>
<evidence type="ECO:0000313" key="7">
    <source>
        <dbReference type="Proteomes" id="UP000695000"/>
    </source>
</evidence>
<name>A0ABM1MUW9_NICVS</name>
<organism evidence="7 8">
    <name type="scientific">Nicrophorus vespilloides</name>
    <name type="common">Boreal carrion beetle</name>
    <dbReference type="NCBI Taxonomy" id="110193"/>
    <lineage>
        <taxon>Eukaryota</taxon>
        <taxon>Metazoa</taxon>
        <taxon>Ecdysozoa</taxon>
        <taxon>Arthropoda</taxon>
        <taxon>Hexapoda</taxon>
        <taxon>Insecta</taxon>
        <taxon>Pterygota</taxon>
        <taxon>Neoptera</taxon>
        <taxon>Endopterygota</taxon>
        <taxon>Coleoptera</taxon>
        <taxon>Polyphaga</taxon>
        <taxon>Staphyliniformia</taxon>
        <taxon>Silphidae</taxon>
        <taxon>Nicrophorinae</taxon>
        <taxon>Nicrophorus</taxon>
    </lineage>
</organism>
<dbReference type="GeneID" id="108564010"/>
<evidence type="ECO:0000256" key="2">
    <source>
        <dbReference type="ARBA" id="ARBA00022771"/>
    </source>
</evidence>
<dbReference type="Pfam" id="PF05485">
    <property type="entry name" value="THAP"/>
    <property type="match status" value="1"/>
</dbReference>
<dbReference type="InterPro" id="IPR006612">
    <property type="entry name" value="THAP_Znf"/>
</dbReference>
<dbReference type="SMART" id="SM00980">
    <property type="entry name" value="THAP"/>
    <property type="match status" value="1"/>
</dbReference>
<dbReference type="RefSeq" id="XP_017778369.1">
    <property type="nucleotide sequence ID" value="XM_017922880.1"/>
</dbReference>
<protein>
    <submittedName>
        <fullName evidence="8">Uncharacterized protein LOC108564010</fullName>
    </submittedName>
</protein>
<keyword evidence="3" id="KW-0862">Zinc</keyword>
<evidence type="ECO:0000256" key="4">
    <source>
        <dbReference type="ARBA" id="ARBA00023125"/>
    </source>
</evidence>
<accession>A0ABM1MUW9</accession>
<keyword evidence="4 5" id="KW-0238">DNA-binding</keyword>
<proteinExistence type="predicted"/>
<dbReference type="SUPFAM" id="SSF57716">
    <property type="entry name" value="Glucocorticoid receptor-like (DNA-binding domain)"/>
    <property type="match status" value="1"/>
</dbReference>
<evidence type="ECO:0000256" key="3">
    <source>
        <dbReference type="ARBA" id="ARBA00022833"/>
    </source>
</evidence>
<evidence type="ECO:0000313" key="8">
    <source>
        <dbReference type="RefSeq" id="XP_017778369.1"/>
    </source>
</evidence>
<dbReference type="Proteomes" id="UP000695000">
    <property type="component" value="Unplaced"/>
</dbReference>
<feature type="domain" description="THAP-type" evidence="6">
    <location>
        <begin position="1"/>
        <end position="83"/>
    </location>
</feature>
<evidence type="ECO:0000256" key="5">
    <source>
        <dbReference type="PROSITE-ProRule" id="PRU00309"/>
    </source>
</evidence>